<evidence type="ECO:0000313" key="1">
    <source>
        <dbReference type="EMBL" id="JAP16615.1"/>
    </source>
</evidence>
<organism evidence="1">
    <name type="scientific">Solanum chacoense</name>
    <name type="common">Chaco potato</name>
    <dbReference type="NCBI Taxonomy" id="4108"/>
    <lineage>
        <taxon>Eukaryota</taxon>
        <taxon>Viridiplantae</taxon>
        <taxon>Streptophyta</taxon>
        <taxon>Embryophyta</taxon>
        <taxon>Tracheophyta</taxon>
        <taxon>Spermatophyta</taxon>
        <taxon>Magnoliopsida</taxon>
        <taxon>eudicotyledons</taxon>
        <taxon>Gunneridae</taxon>
        <taxon>Pentapetalae</taxon>
        <taxon>asterids</taxon>
        <taxon>lamiids</taxon>
        <taxon>Solanales</taxon>
        <taxon>Solanaceae</taxon>
        <taxon>Solanoideae</taxon>
        <taxon>Solaneae</taxon>
        <taxon>Solanum</taxon>
    </lineage>
</organism>
<reference evidence="1" key="1">
    <citation type="submission" date="2015-12" db="EMBL/GenBank/DDBJ databases">
        <title>Gene expression during late stages of embryo sac development: a critical building block for successful pollen-pistil interactions.</title>
        <authorList>
            <person name="Liu Y."/>
            <person name="Joly V."/>
            <person name="Sabar M."/>
            <person name="Matton D.P."/>
        </authorList>
    </citation>
    <scope>NUCLEOTIDE SEQUENCE</scope>
</reference>
<proteinExistence type="predicted"/>
<name>A0A0V0H9B8_SOLCH</name>
<dbReference type="AlphaFoldDB" id="A0A0V0H9B8"/>
<accession>A0A0V0H9B8</accession>
<dbReference type="EMBL" id="GEDG01023599">
    <property type="protein sequence ID" value="JAP16615.1"/>
    <property type="molecule type" value="Transcribed_RNA"/>
</dbReference>
<protein>
    <submittedName>
        <fullName evidence="1">Putative ovule protein</fullName>
    </submittedName>
</protein>
<sequence length="76" mass="9136">MVLNLNIFIRRVMLITSNFFFQKTIFNSFCFCWNTNIPVATPSITCIRSFLYNYISIIRQLDKHENFRNNLSTCMR</sequence>